<reference evidence="2" key="5">
    <citation type="journal article" date="2018" name="Nat. Plants">
        <title>Whole-genome landscape of Medicago truncatula symbiotic genes.</title>
        <authorList>
            <person name="Pecrix Y."/>
            <person name="Gamas P."/>
            <person name="Carrere S."/>
        </authorList>
    </citation>
    <scope>NUCLEOTIDE SEQUENCE</scope>
    <source>
        <tissue evidence="2">Leaves</tissue>
    </source>
</reference>
<dbReference type="Proteomes" id="UP000002051">
    <property type="component" value="Unassembled WGS sequence"/>
</dbReference>
<dbReference type="Proteomes" id="UP000265566">
    <property type="component" value="Chromosome 4"/>
</dbReference>
<dbReference type="EnsemblPlants" id="KEH17609">
    <property type="protein sequence ID" value="KEH17609"/>
    <property type="gene ID" value="MTR_0005s0160"/>
</dbReference>
<evidence type="ECO:0000313" key="1">
    <source>
        <dbReference type="EMBL" id="KEH17609.1"/>
    </source>
</evidence>
<protein>
    <submittedName>
        <fullName evidence="1 3">Uncharacterized protein</fullName>
    </submittedName>
</protein>
<evidence type="ECO:0000313" key="3">
    <source>
        <dbReference type="EnsemblPlants" id="KEH17609"/>
    </source>
</evidence>
<reference evidence="5" key="4">
    <citation type="journal article" date="2018" name="Nat. Plants">
        <title>Whole-genome landscape of Medicago truncatula symbiotic genes.</title>
        <authorList>
            <person name="Pecrix Y."/>
            <person name="Staton S.E."/>
            <person name="Sallet E."/>
            <person name="Lelandais-Briere C."/>
            <person name="Moreau S."/>
            <person name="Carrere S."/>
            <person name="Blein T."/>
            <person name="Jardinaud M.F."/>
            <person name="Latrasse D."/>
            <person name="Zouine M."/>
            <person name="Zahm M."/>
            <person name="Kreplak J."/>
            <person name="Mayjonade B."/>
            <person name="Satge C."/>
            <person name="Perez M."/>
            <person name="Cauet S."/>
            <person name="Marande W."/>
            <person name="Chantry-Darmon C."/>
            <person name="Lopez-Roques C."/>
            <person name="Bouchez O."/>
            <person name="Berard A."/>
            <person name="Debelle F."/>
            <person name="Munos S."/>
            <person name="Bendahmane A."/>
            <person name="Berges H."/>
            <person name="Niebel A."/>
            <person name="Buitink J."/>
            <person name="Frugier F."/>
            <person name="Benhamed M."/>
            <person name="Crespi M."/>
            <person name="Gouzy J."/>
            <person name="Gamas P."/>
        </authorList>
    </citation>
    <scope>NUCLEOTIDE SEQUENCE [LARGE SCALE GENOMIC DNA]</scope>
    <source>
        <strain evidence="5">cv. Jemalong A17</strain>
    </source>
</reference>
<dbReference type="EMBL" id="KL402730">
    <property type="protein sequence ID" value="KEH17609.1"/>
    <property type="molecule type" value="Genomic_DNA"/>
</dbReference>
<sequence>MKGIWVNSNSFSKQNLSMQKLHHINKAMGDDVFYGNDDCEEMNECIYKDDVLVSMRRARELKALKKNNKKQKKNCYLKYFECFRCLWFLLGCGTKSYD</sequence>
<reference evidence="1 4" key="1">
    <citation type="journal article" date="2011" name="Nature">
        <title>The Medicago genome provides insight into the evolution of rhizobial symbioses.</title>
        <authorList>
            <person name="Young N.D."/>
            <person name="Debelle F."/>
            <person name="Oldroyd G.E."/>
            <person name="Geurts R."/>
            <person name="Cannon S.B."/>
            <person name="Udvardi M.K."/>
            <person name="Benedito V.A."/>
            <person name="Mayer K.F."/>
            <person name="Gouzy J."/>
            <person name="Schoof H."/>
            <person name="Van de Peer Y."/>
            <person name="Proost S."/>
            <person name="Cook D.R."/>
            <person name="Meyers B.C."/>
            <person name="Spannagl M."/>
            <person name="Cheung F."/>
            <person name="De Mita S."/>
            <person name="Krishnakumar V."/>
            <person name="Gundlach H."/>
            <person name="Zhou S."/>
            <person name="Mudge J."/>
            <person name="Bharti A.K."/>
            <person name="Murray J.D."/>
            <person name="Naoumkina M.A."/>
            <person name="Rosen B."/>
            <person name="Silverstein K.A."/>
            <person name="Tang H."/>
            <person name="Rombauts S."/>
            <person name="Zhao P.X."/>
            <person name="Zhou P."/>
            <person name="Barbe V."/>
            <person name="Bardou P."/>
            <person name="Bechner M."/>
            <person name="Bellec A."/>
            <person name="Berger A."/>
            <person name="Berges H."/>
            <person name="Bidwell S."/>
            <person name="Bisseling T."/>
            <person name="Choisne N."/>
            <person name="Couloux A."/>
            <person name="Denny R."/>
            <person name="Deshpande S."/>
            <person name="Dai X."/>
            <person name="Doyle J.J."/>
            <person name="Dudez A.M."/>
            <person name="Farmer A.D."/>
            <person name="Fouteau S."/>
            <person name="Franken C."/>
            <person name="Gibelin C."/>
            <person name="Gish J."/>
            <person name="Goldstein S."/>
            <person name="Gonzalez A.J."/>
            <person name="Green P.J."/>
            <person name="Hallab A."/>
            <person name="Hartog M."/>
            <person name="Hua A."/>
            <person name="Humphray S.J."/>
            <person name="Jeong D.H."/>
            <person name="Jing Y."/>
            <person name="Jocker A."/>
            <person name="Kenton S.M."/>
            <person name="Kim D.J."/>
            <person name="Klee K."/>
            <person name="Lai H."/>
            <person name="Lang C."/>
            <person name="Lin S."/>
            <person name="Macmil S.L."/>
            <person name="Magdelenat G."/>
            <person name="Matthews L."/>
            <person name="McCorrison J."/>
            <person name="Monaghan E.L."/>
            <person name="Mun J.H."/>
            <person name="Najar F.Z."/>
            <person name="Nicholson C."/>
            <person name="Noirot C."/>
            <person name="O'Bleness M."/>
            <person name="Paule C.R."/>
            <person name="Poulain J."/>
            <person name="Prion F."/>
            <person name="Qin B."/>
            <person name="Qu C."/>
            <person name="Retzel E.F."/>
            <person name="Riddle C."/>
            <person name="Sallet E."/>
            <person name="Samain S."/>
            <person name="Samson N."/>
            <person name="Sanders I."/>
            <person name="Saurat O."/>
            <person name="Scarpelli C."/>
            <person name="Schiex T."/>
            <person name="Segurens B."/>
            <person name="Severin A.J."/>
            <person name="Sherrier D.J."/>
            <person name="Shi R."/>
            <person name="Sims S."/>
            <person name="Singer S.R."/>
            <person name="Sinharoy S."/>
            <person name="Sterck L."/>
            <person name="Viollet A."/>
            <person name="Wang B.B."/>
            <person name="Wang K."/>
            <person name="Wang M."/>
            <person name="Wang X."/>
            <person name="Warfsmann J."/>
            <person name="Weissenbach J."/>
            <person name="White D.D."/>
            <person name="White J.D."/>
            <person name="Wiley G.B."/>
            <person name="Wincker P."/>
            <person name="Xing Y."/>
            <person name="Yang L."/>
            <person name="Yao Z."/>
            <person name="Ying F."/>
            <person name="Zhai J."/>
            <person name="Zhou L."/>
            <person name="Zuber A."/>
            <person name="Denarie J."/>
            <person name="Dixon R.A."/>
            <person name="May G.D."/>
            <person name="Schwartz D.C."/>
            <person name="Rogers J."/>
            <person name="Quetier F."/>
            <person name="Town C.D."/>
            <person name="Roe B.A."/>
        </authorList>
    </citation>
    <scope>NUCLEOTIDE SEQUENCE [LARGE SCALE GENOMIC DNA]</scope>
    <source>
        <strain evidence="1">A17</strain>
        <strain evidence="3 4">cv. Jemalong A17</strain>
    </source>
</reference>
<dbReference type="HOGENOM" id="CLU_2336897_0_0_1"/>
<keyword evidence="4" id="KW-1185">Reference proteome</keyword>
<dbReference type="AlphaFoldDB" id="A0A072TJ66"/>
<dbReference type="Gramene" id="rna22201">
    <property type="protein sequence ID" value="RHN60013.1"/>
    <property type="gene ID" value="gene22201"/>
</dbReference>
<reference evidence="3" key="3">
    <citation type="submission" date="2015-06" db="UniProtKB">
        <authorList>
            <consortium name="EnsemblPlants"/>
        </authorList>
    </citation>
    <scope>IDENTIFICATION</scope>
    <source>
        <strain evidence="3">cv. Jemalong A17</strain>
    </source>
</reference>
<proteinExistence type="predicted"/>
<evidence type="ECO:0000313" key="2">
    <source>
        <dbReference type="EMBL" id="RHN60013.1"/>
    </source>
</evidence>
<gene>
    <name evidence="1" type="ORF">MTR_0005s0160</name>
    <name evidence="2" type="ORF">MtrunA17_Chr4g0020511</name>
</gene>
<dbReference type="EMBL" id="PSQE01000004">
    <property type="protein sequence ID" value="RHN60013.1"/>
    <property type="molecule type" value="Genomic_DNA"/>
</dbReference>
<name>A0A072TJ66_MEDTR</name>
<evidence type="ECO:0000313" key="4">
    <source>
        <dbReference type="Proteomes" id="UP000002051"/>
    </source>
</evidence>
<reference evidence="1 4" key="2">
    <citation type="journal article" date="2014" name="BMC Genomics">
        <title>An improved genome release (version Mt4.0) for the model legume Medicago truncatula.</title>
        <authorList>
            <person name="Tang H."/>
            <person name="Krishnakumar V."/>
            <person name="Bidwell S."/>
            <person name="Rosen B."/>
            <person name="Chan A."/>
            <person name="Zhou S."/>
            <person name="Gentzbittel L."/>
            <person name="Childs K.L."/>
            <person name="Yandell M."/>
            <person name="Gundlach H."/>
            <person name="Mayer K.F."/>
            <person name="Schwartz D.C."/>
            <person name="Town C.D."/>
        </authorList>
    </citation>
    <scope>GENOME REANNOTATION</scope>
    <source>
        <strain evidence="1">A17</strain>
        <strain evidence="3 4">cv. Jemalong A17</strain>
    </source>
</reference>
<accession>A0A072TJ66</accession>
<evidence type="ECO:0000313" key="5">
    <source>
        <dbReference type="Proteomes" id="UP000265566"/>
    </source>
</evidence>
<organism evidence="1 4">
    <name type="scientific">Medicago truncatula</name>
    <name type="common">Barrel medic</name>
    <name type="synonym">Medicago tribuloides</name>
    <dbReference type="NCBI Taxonomy" id="3880"/>
    <lineage>
        <taxon>Eukaryota</taxon>
        <taxon>Viridiplantae</taxon>
        <taxon>Streptophyta</taxon>
        <taxon>Embryophyta</taxon>
        <taxon>Tracheophyta</taxon>
        <taxon>Spermatophyta</taxon>
        <taxon>Magnoliopsida</taxon>
        <taxon>eudicotyledons</taxon>
        <taxon>Gunneridae</taxon>
        <taxon>Pentapetalae</taxon>
        <taxon>rosids</taxon>
        <taxon>fabids</taxon>
        <taxon>Fabales</taxon>
        <taxon>Fabaceae</taxon>
        <taxon>Papilionoideae</taxon>
        <taxon>50 kb inversion clade</taxon>
        <taxon>NPAAA clade</taxon>
        <taxon>Hologalegina</taxon>
        <taxon>IRL clade</taxon>
        <taxon>Trifolieae</taxon>
        <taxon>Medicago</taxon>
    </lineage>
</organism>
<dbReference type="PaxDb" id="3880-AES88027"/>